<proteinExistence type="predicted"/>
<dbReference type="AlphaFoldDB" id="A0A7R9ARU5"/>
<evidence type="ECO:0000313" key="1">
    <source>
        <dbReference type="EMBL" id="CAD7259116.1"/>
    </source>
</evidence>
<organism evidence="1">
    <name type="scientific">Timema shepardi</name>
    <name type="common">Walking stick</name>
    <dbReference type="NCBI Taxonomy" id="629360"/>
    <lineage>
        <taxon>Eukaryota</taxon>
        <taxon>Metazoa</taxon>
        <taxon>Ecdysozoa</taxon>
        <taxon>Arthropoda</taxon>
        <taxon>Hexapoda</taxon>
        <taxon>Insecta</taxon>
        <taxon>Pterygota</taxon>
        <taxon>Neoptera</taxon>
        <taxon>Polyneoptera</taxon>
        <taxon>Phasmatodea</taxon>
        <taxon>Timematodea</taxon>
        <taxon>Timematoidea</taxon>
        <taxon>Timematidae</taxon>
        <taxon>Timema</taxon>
    </lineage>
</organism>
<sequence length="84" mass="9605">MILRHDQICILHLPWLVLDLGMLEFIFVMECHTPFLEMSKNFNQKTIEGFCLITSSDEVPDTTVLLVSQFVLARTPGHEPAVHP</sequence>
<reference evidence="1" key="1">
    <citation type="submission" date="2020-11" db="EMBL/GenBank/DDBJ databases">
        <authorList>
            <person name="Tran Van P."/>
        </authorList>
    </citation>
    <scope>NUCLEOTIDE SEQUENCE</scope>
</reference>
<dbReference type="EMBL" id="OC001103">
    <property type="protein sequence ID" value="CAD7259116.1"/>
    <property type="molecule type" value="Genomic_DNA"/>
</dbReference>
<name>A0A7R9ARU5_TIMSH</name>
<accession>A0A7R9ARU5</accession>
<protein>
    <submittedName>
        <fullName evidence="1">Uncharacterized protein</fullName>
    </submittedName>
</protein>
<gene>
    <name evidence="1" type="ORF">TSIB3V08_LOCUS3328</name>
</gene>